<dbReference type="Proteomes" id="UP001143910">
    <property type="component" value="Unassembled WGS sequence"/>
</dbReference>
<evidence type="ECO:0000313" key="2">
    <source>
        <dbReference type="Proteomes" id="UP001143910"/>
    </source>
</evidence>
<dbReference type="EMBL" id="JANJQO010000900">
    <property type="protein sequence ID" value="KAJ2973916.1"/>
    <property type="molecule type" value="Genomic_DNA"/>
</dbReference>
<reference evidence="1" key="1">
    <citation type="submission" date="2022-08" db="EMBL/GenBank/DDBJ databases">
        <title>Genome Sequence of Lecanicillium fungicola.</title>
        <authorList>
            <person name="Buettner E."/>
        </authorList>
    </citation>
    <scope>NUCLEOTIDE SEQUENCE</scope>
    <source>
        <strain evidence="1">Babe33</strain>
    </source>
</reference>
<proteinExistence type="predicted"/>
<protein>
    <submittedName>
        <fullName evidence="1">Uncharacterized protein</fullName>
    </submittedName>
</protein>
<gene>
    <name evidence="1" type="ORF">NQ176_g6330</name>
</gene>
<evidence type="ECO:0000313" key="1">
    <source>
        <dbReference type="EMBL" id="KAJ2973916.1"/>
    </source>
</evidence>
<comment type="caution">
    <text evidence="1">The sequence shown here is derived from an EMBL/GenBank/DDBJ whole genome shotgun (WGS) entry which is preliminary data.</text>
</comment>
<sequence>MGLPEEFTLQSKLIICHLHALTSSCLPDELTGKTGTEAALTILRSAALRSFEYLKEEDLMKLSKIARLSPERVYYPKNLRCMETVHWDGKLGFICQDNDFYTSVQSIFSQASATAFFYPGLYKDAPSLHYIDGELEKRHAIRTASFHVCGFGAEKHTTDHDVLYQSRDRPSYSERSHRAFKVARMMARSQESLVESLNHGLVDQIWSSLKGDTKGLTGQMLAQEICYDSRWLEDQTDLFRQYWCQLHRFLDGRFTQLNRFRTMLCLSTMGYAKTGCLQLLQVLAAFAKIRNLCKVDVPAGQYFSLHQGRAAVRSDILQIVRLHLKEFFDCPESRISRHSGENEYDFSNRRYNEFTANRDSAVDRFTTMVYAQWICAKPELLSVDGTYVDSSAAIQAIRQKWKFWYDNHCFYEYLCQIVTVLVPCSVEAIAVPEKKTTTISHLQPRKAKPFITTQNLFAFAPALLPLEEQTQLAQCLTSTVPAETGARLTGLLERLKANISSKQPYQAKYATELERSLLCLENQMASQALPLGEEELRGVLAENARQCQLQFDSLYSVLQTAIESNLKAQFLSTTSGDIDSWQVPATFMAPRMSPSILLSNLAQTRWDLFSSDWKEALVALGVAVTKVQRAKRLKQTKLMSDLVKELSNAGHMNWDPLNSPETLLLEIESGILIRDVQEDIALQMRDPPDGKNAVMQLNMGEGKSSVIVPIVAAHLADGSRLVRVIVAKPQAKELFRTLVSKLGGLLNRRICHMPFNRMLRLTAQQANSLHKLYIECMEQGGILLLQPEHMLSFKLMAIEYQSLADRGTAGTALLDVYHFFETHSRDIVDESDENFSPKFELIYTMGAQRPIELSPERWTVLQRLLSIVASVAPSIKQEFPGSIEITHHGKGRFPRTRVLRADAADLLLRRVTQKICDTGLPGLPIARQSDEMRQAVFEYIFEKTLDAHQISLVEENTAFFTDTVRGPLLLLRGLVSGAVLLFALCQKRWRVNYGLDANRHPSTKLAVPYRAKDCPSPRSEFSHPDVVILLTCLTYYYEGLTDDALFISFSHLIGSDQADTEYQEWVADSPALAASFHRLAGVNIKDREQMTQQIFPHIRHAKRVVDYFLSHLVFPKEMKEFSHKLSASGWDFGHQKRHATTGFSGTNDSRYVLPLDVAQLDLEAQRHTNALVLEHLLRPENKVQLLRPISDGEISDVEKLFKFAAATENGVHVILDVGAQILELKNMQVAERWLQMLPLEHQQEAGIVERLQTSPYVEQLDRCVVFLDQAHTRGTDLKLPEHYRAAVTLGPDLTKDKLVQACMRMRKLGKGQSVVFCVSEEMHSRINLATGRAPDYDIGVDDVLMWAISETHADLYRLMPLWAIQGIRFERQKKVWDEAATANGICMSQENAEQLLEAESQSIEQRYRPIARDIDKDRTSPFGDVDLERAATLRAIQARCDEFGVSNFRSAALQEEQEKELAPEIEQERQIERPMAALPEPHQVHPDLVYFVAAGRD</sequence>
<accession>A0ACC1N617</accession>
<name>A0ACC1N617_9HYPO</name>
<organism evidence="1 2">
    <name type="scientific">Zarea fungicola</name>
    <dbReference type="NCBI Taxonomy" id="93591"/>
    <lineage>
        <taxon>Eukaryota</taxon>
        <taxon>Fungi</taxon>
        <taxon>Dikarya</taxon>
        <taxon>Ascomycota</taxon>
        <taxon>Pezizomycotina</taxon>
        <taxon>Sordariomycetes</taxon>
        <taxon>Hypocreomycetidae</taxon>
        <taxon>Hypocreales</taxon>
        <taxon>Cordycipitaceae</taxon>
        <taxon>Zarea</taxon>
    </lineage>
</organism>
<keyword evidence="2" id="KW-1185">Reference proteome</keyword>